<reference evidence="4" key="2">
    <citation type="journal article" date="2018" name="BMC Genomics">
        <title>A manually annotated Actinidia chinensis var. chinensis (kiwifruit) genome highlights the challenges associated with draft genomes and gene prediction in plants.</title>
        <authorList>
            <person name="Pilkington S.M."/>
            <person name="Crowhurst R."/>
            <person name="Hilario E."/>
            <person name="Nardozza S."/>
            <person name="Fraser L."/>
            <person name="Peng Y."/>
            <person name="Gunaseelan K."/>
            <person name="Simpson R."/>
            <person name="Tahir J."/>
            <person name="Deroles S.C."/>
            <person name="Templeton K."/>
            <person name="Luo Z."/>
            <person name="Davy M."/>
            <person name="Cheng C."/>
            <person name="McNeilage M."/>
            <person name="Scaglione D."/>
            <person name="Liu Y."/>
            <person name="Zhang Q."/>
            <person name="Datson P."/>
            <person name="De Silva N."/>
            <person name="Gardiner S.E."/>
            <person name="Bassett H."/>
            <person name="Chagne D."/>
            <person name="McCallum J."/>
            <person name="Dzierzon H."/>
            <person name="Deng C."/>
            <person name="Wang Y.Y."/>
            <person name="Barron L."/>
            <person name="Manako K."/>
            <person name="Bowen J."/>
            <person name="Foster T.M."/>
            <person name="Erridge Z.A."/>
            <person name="Tiffin H."/>
            <person name="Waite C.N."/>
            <person name="Davies K.M."/>
            <person name="Grierson E.P."/>
            <person name="Laing W.A."/>
            <person name="Kirk R."/>
            <person name="Chen X."/>
            <person name="Wood M."/>
            <person name="Montefiori M."/>
            <person name="Brummell D.A."/>
            <person name="Schwinn K.E."/>
            <person name="Catanach A."/>
            <person name="Fullerton C."/>
            <person name="Li D."/>
            <person name="Meiyalaghan S."/>
            <person name="Nieuwenhuizen N."/>
            <person name="Read N."/>
            <person name="Prakash R."/>
            <person name="Hunter D."/>
            <person name="Zhang H."/>
            <person name="McKenzie M."/>
            <person name="Knabel M."/>
            <person name="Harris A."/>
            <person name="Allan A.C."/>
            <person name="Gleave A."/>
            <person name="Chen A."/>
            <person name="Janssen B.J."/>
            <person name="Plunkett B."/>
            <person name="Ampomah-Dwamena C."/>
            <person name="Voogd C."/>
            <person name="Leif D."/>
            <person name="Lafferty D."/>
            <person name="Souleyre E.J.F."/>
            <person name="Varkonyi-Gasic E."/>
            <person name="Gambi F."/>
            <person name="Hanley J."/>
            <person name="Yao J.L."/>
            <person name="Cheung J."/>
            <person name="David K.M."/>
            <person name="Warren B."/>
            <person name="Marsh K."/>
            <person name="Snowden K.C."/>
            <person name="Lin-Wang K."/>
            <person name="Brian L."/>
            <person name="Martinez-Sanchez M."/>
            <person name="Wang M."/>
            <person name="Ileperuma N."/>
            <person name="Macnee N."/>
            <person name="Campin R."/>
            <person name="McAtee P."/>
            <person name="Drummond R.S.M."/>
            <person name="Espley R.V."/>
            <person name="Ireland H.S."/>
            <person name="Wu R."/>
            <person name="Atkinson R.G."/>
            <person name="Karunairetnam S."/>
            <person name="Bulley S."/>
            <person name="Chunkath S."/>
            <person name="Hanley Z."/>
            <person name="Storey R."/>
            <person name="Thrimawithana A.H."/>
            <person name="Thomson S."/>
            <person name="David C."/>
            <person name="Testolin R."/>
            <person name="Huang H."/>
            <person name="Hellens R.P."/>
            <person name="Schaffer R.J."/>
        </authorList>
    </citation>
    <scope>NUCLEOTIDE SEQUENCE [LARGE SCALE GENOMIC DNA]</scope>
    <source>
        <strain evidence="4">cv. Red5</strain>
    </source>
</reference>
<evidence type="ECO:0000256" key="2">
    <source>
        <dbReference type="SAM" id="MobiDB-lite"/>
    </source>
</evidence>
<dbReference type="EMBL" id="NKQK01000007">
    <property type="protein sequence ID" value="PSS26763.1"/>
    <property type="molecule type" value="Genomic_DNA"/>
</dbReference>
<protein>
    <submittedName>
        <fullName evidence="3">WEB family protein</fullName>
    </submittedName>
</protein>
<evidence type="ECO:0000313" key="4">
    <source>
        <dbReference type="Proteomes" id="UP000241394"/>
    </source>
</evidence>
<keyword evidence="4" id="KW-1185">Reference proteome</keyword>
<evidence type="ECO:0000256" key="1">
    <source>
        <dbReference type="SAM" id="Coils"/>
    </source>
</evidence>
<dbReference type="OrthoDB" id="685187at2759"/>
<comment type="caution">
    <text evidence="3">The sequence shown here is derived from an EMBL/GenBank/DDBJ whole genome shotgun (WGS) entry which is preliminary data.</text>
</comment>
<accession>A0A2R6RDW9</accession>
<dbReference type="Gramene" id="PSS26763">
    <property type="protein sequence ID" value="PSS26763"/>
    <property type="gene ID" value="CEY00_Acc07909"/>
</dbReference>
<feature type="region of interest" description="Disordered" evidence="2">
    <location>
        <begin position="43"/>
        <end position="66"/>
    </location>
</feature>
<feature type="coiled-coil region" evidence="1">
    <location>
        <begin position="67"/>
        <end position="108"/>
    </location>
</feature>
<organism evidence="3 4">
    <name type="scientific">Actinidia chinensis var. chinensis</name>
    <name type="common">Chinese soft-hair kiwi</name>
    <dbReference type="NCBI Taxonomy" id="1590841"/>
    <lineage>
        <taxon>Eukaryota</taxon>
        <taxon>Viridiplantae</taxon>
        <taxon>Streptophyta</taxon>
        <taxon>Embryophyta</taxon>
        <taxon>Tracheophyta</taxon>
        <taxon>Spermatophyta</taxon>
        <taxon>Magnoliopsida</taxon>
        <taxon>eudicotyledons</taxon>
        <taxon>Gunneridae</taxon>
        <taxon>Pentapetalae</taxon>
        <taxon>asterids</taxon>
        <taxon>Ericales</taxon>
        <taxon>Actinidiaceae</taxon>
        <taxon>Actinidia</taxon>
    </lineage>
</organism>
<keyword evidence="1" id="KW-0175">Coiled coil</keyword>
<evidence type="ECO:0000313" key="3">
    <source>
        <dbReference type="EMBL" id="PSS26763.1"/>
    </source>
</evidence>
<sequence length="206" mass="23204">MEPPHHSFSTVDTSRPFASVKEAVAMFGEKILVREIYSSPSPFISTQSSPAWKYSPSPIKTKDQNDQNTLVDTLKRLEAKLEETKGELKMLEERESETEVAVASLNAELHKNVSKIARAEAIAAAKAASMREEEKRRDLVTRIEKSSPTLAQILSPSLFGDRKSERKVMKKKPIVPLVWDLFSRRKRSSTSGLHNSLFSSPHVYLH</sequence>
<reference evidence="3 4" key="1">
    <citation type="submission" date="2017-07" db="EMBL/GenBank/DDBJ databases">
        <title>An improved, manually edited Actinidia chinensis var. chinensis (kiwifruit) genome highlights the challenges associated with draft genomes and gene prediction in plants.</title>
        <authorList>
            <person name="Pilkington S."/>
            <person name="Crowhurst R."/>
            <person name="Hilario E."/>
            <person name="Nardozza S."/>
            <person name="Fraser L."/>
            <person name="Peng Y."/>
            <person name="Gunaseelan K."/>
            <person name="Simpson R."/>
            <person name="Tahir J."/>
            <person name="Deroles S."/>
            <person name="Templeton K."/>
            <person name="Luo Z."/>
            <person name="Davy M."/>
            <person name="Cheng C."/>
            <person name="Mcneilage M."/>
            <person name="Scaglione D."/>
            <person name="Liu Y."/>
            <person name="Zhang Q."/>
            <person name="Datson P."/>
            <person name="De Silva N."/>
            <person name="Gardiner S."/>
            <person name="Bassett H."/>
            <person name="Chagne D."/>
            <person name="Mccallum J."/>
            <person name="Dzierzon H."/>
            <person name="Deng C."/>
            <person name="Wang Y.-Y."/>
            <person name="Barron N."/>
            <person name="Manako K."/>
            <person name="Bowen J."/>
            <person name="Foster T."/>
            <person name="Erridge Z."/>
            <person name="Tiffin H."/>
            <person name="Waite C."/>
            <person name="Davies K."/>
            <person name="Grierson E."/>
            <person name="Laing W."/>
            <person name="Kirk R."/>
            <person name="Chen X."/>
            <person name="Wood M."/>
            <person name="Montefiori M."/>
            <person name="Brummell D."/>
            <person name="Schwinn K."/>
            <person name="Catanach A."/>
            <person name="Fullerton C."/>
            <person name="Li D."/>
            <person name="Meiyalaghan S."/>
            <person name="Nieuwenhuizen N."/>
            <person name="Read N."/>
            <person name="Prakash R."/>
            <person name="Hunter D."/>
            <person name="Zhang H."/>
            <person name="Mckenzie M."/>
            <person name="Knabel M."/>
            <person name="Harris A."/>
            <person name="Allan A."/>
            <person name="Chen A."/>
            <person name="Janssen B."/>
            <person name="Plunkett B."/>
            <person name="Dwamena C."/>
            <person name="Voogd C."/>
            <person name="Leif D."/>
            <person name="Lafferty D."/>
            <person name="Souleyre E."/>
            <person name="Varkonyi-Gasic E."/>
            <person name="Gambi F."/>
            <person name="Hanley J."/>
            <person name="Yao J.-L."/>
            <person name="Cheung J."/>
            <person name="David K."/>
            <person name="Warren B."/>
            <person name="Marsh K."/>
            <person name="Snowden K."/>
            <person name="Lin-Wang K."/>
            <person name="Brian L."/>
            <person name="Martinez-Sanchez M."/>
            <person name="Wang M."/>
            <person name="Ileperuma N."/>
            <person name="Macnee N."/>
            <person name="Campin R."/>
            <person name="Mcatee P."/>
            <person name="Drummond R."/>
            <person name="Espley R."/>
            <person name="Ireland H."/>
            <person name="Wu R."/>
            <person name="Atkinson R."/>
            <person name="Karunairetnam S."/>
            <person name="Bulley S."/>
            <person name="Chunkath S."/>
            <person name="Hanley Z."/>
            <person name="Storey R."/>
            <person name="Thrimawithana A."/>
            <person name="Thomson S."/>
            <person name="David C."/>
            <person name="Testolin R."/>
        </authorList>
    </citation>
    <scope>NUCLEOTIDE SEQUENCE [LARGE SCALE GENOMIC DNA]</scope>
    <source>
        <strain evidence="4">cv. Red5</strain>
        <tissue evidence="3">Young leaf</tissue>
    </source>
</reference>
<dbReference type="AlphaFoldDB" id="A0A2R6RDW9"/>
<dbReference type="STRING" id="1590841.A0A2R6RDW9"/>
<proteinExistence type="predicted"/>
<dbReference type="Proteomes" id="UP000241394">
    <property type="component" value="Chromosome LG7"/>
</dbReference>
<dbReference type="OMA" id="DKGGDGF"/>
<name>A0A2R6RDW9_ACTCC</name>
<dbReference type="InParanoid" id="A0A2R6RDW9"/>
<gene>
    <name evidence="3" type="ORF">CEY00_Acc07909</name>
</gene>